<dbReference type="Proteomes" id="UP000640485">
    <property type="component" value="Unassembled WGS sequence"/>
</dbReference>
<feature type="transmembrane region" description="Helical" evidence="6">
    <location>
        <begin position="326"/>
        <end position="346"/>
    </location>
</feature>
<feature type="transmembrane region" description="Helical" evidence="6">
    <location>
        <begin position="146"/>
        <end position="166"/>
    </location>
</feature>
<keyword evidence="8" id="KW-1185">Reference proteome</keyword>
<reference evidence="7" key="1">
    <citation type="submission" date="2021-01" db="EMBL/GenBank/DDBJ databases">
        <title>Paracoccus amoyensis sp. nov., isolated from the surface seawater along the coast of Xiamen Island, China.</title>
        <authorList>
            <person name="Lyu L."/>
        </authorList>
    </citation>
    <scope>NUCLEOTIDE SEQUENCE</scope>
    <source>
        <strain evidence="7">MJ17</strain>
    </source>
</reference>
<evidence type="ECO:0000256" key="4">
    <source>
        <dbReference type="ARBA" id="ARBA00022989"/>
    </source>
</evidence>
<comment type="caution">
    <text evidence="7">The sequence shown here is derived from an EMBL/GenBank/DDBJ whole genome shotgun (WGS) entry which is preliminary data.</text>
</comment>
<evidence type="ECO:0000256" key="1">
    <source>
        <dbReference type="ARBA" id="ARBA00004651"/>
    </source>
</evidence>
<dbReference type="GO" id="GO:0022857">
    <property type="term" value="F:transmembrane transporter activity"/>
    <property type="evidence" value="ECO:0007669"/>
    <property type="project" value="InterPro"/>
</dbReference>
<proteinExistence type="predicted"/>
<keyword evidence="4 6" id="KW-1133">Transmembrane helix</keyword>
<dbReference type="GO" id="GO:0005886">
    <property type="term" value="C:plasma membrane"/>
    <property type="evidence" value="ECO:0007669"/>
    <property type="project" value="UniProtKB-SubCell"/>
</dbReference>
<dbReference type="PANTHER" id="PTHR32196">
    <property type="entry name" value="ABC TRANSPORTER PERMEASE PROTEIN YPHD-RELATED-RELATED"/>
    <property type="match status" value="1"/>
</dbReference>
<evidence type="ECO:0000256" key="6">
    <source>
        <dbReference type="SAM" id="Phobius"/>
    </source>
</evidence>
<accession>A0A934S9H2</accession>
<evidence type="ECO:0000256" key="5">
    <source>
        <dbReference type="ARBA" id="ARBA00023136"/>
    </source>
</evidence>
<dbReference type="RefSeq" id="WP_200683296.1">
    <property type="nucleotide sequence ID" value="NZ_JAEPRQ010000001.1"/>
</dbReference>
<evidence type="ECO:0000313" key="7">
    <source>
        <dbReference type="EMBL" id="MBK4214611.1"/>
    </source>
</evidence>
<feature type="transmembrane region" description="Helical" evidence="6">
    <location>
        <begin position="119"/>
        <end position="140"/>
    </location>
</feature>
<protein>
    <submittedName>
        <fullName evidence="7">ABC transporter permease</fullName>
    </submittedName>
</protein>
<keyword evidence="3 6" id="KW-0812">Transmembrane</keyword>
<dbReference type="CDD" id="cd06579">
    <property type="entry name" value="TM_PBP1_transp_AraH_like"/>
    <property type="match status" value="1"/>
</dbReference>
<feature type="transmembrane region" description="Helical" evidence="6">
    <location>
        <begin position="74"/>
        <end position="107"/>
    </location>
</feature>
<feature type="transmembrane region" description="Helical" evidence="6">
    <location>
        <begin position="245"/>
        <end position="265"/>
    </location>
</feature>
<dbReference type="Pfam" id="PF02653">
    <property type="entry name" value="BPD_transp_2"/>
    <property type="match status" value="1"/>
</dbReference>
<organism evidence="7 8">
    <name type="scientific">Paracoccus caeni</name>
    <dbReference type="NCBI Taxonomy" id="657651"/>
    <lineage>
        <taxon>Bacteria</taxon>
        <taxon>Pseudomonadati</taxon>
        <taxon>Pseudomonadota</taxon>
        <taxon>Alphaproteobacteria</taxon>
        <taxon>Rhodobacterales</taxon>
        <taxon>Paracoccaceae</taxon>
        <taxon>Paracoccus</taxon>
    </lineage>
</organism>
<comment type="subcellular location">
    <subcellularLocation>
        <location evidence="1">Cell membrane</location>
        <topology evidence="1">Multi-pass membrane protein</topology>
    </subcellularLocation>
</comment>
<evidence type="ECO:0000313" key="8">
    <source>
        <dbReference type="Proteomes" id="UP000640485"/>
    </source>
</evidence>
<sequence>MSDSPDPVVERNVTEQLARFEHHRHGPIDRLQHFLHRYPTMVPVIVLILSLIIFGLISPNFFSAFNLSLIMQQVAIVGTLAAAQSLVVLTAGIDLSVGAVMVMISVIMGKLSIDFGVPVPIAIMIGLFCGALTGGLNGFLVTRLKLPPFITTLGTWNIFLALNYFLSGRETIRSQTLNAEAPLLKLFGERFTIGGAVLTWGVVLMLAVFAVLWYALYKTAWGRRVYAVGDDPEAAALAGIQTKRVLMSVYVVAGVICALAAWSSIGRVGSVSPTSFFESNLESITAVVIGGISLFGGRGSILGPLIGALIVGVFNSGLRLAGVDVLWQLFATGWLIIVAVAIDQWIRKISS</sequence>
<evidence type="ECO:0000256" key="3">
    <source>
        <dbReference type="ARBA" id="ARBA00022692"/>
    </source>
</evidence>
<dbReference type="InterPro" id="IPR001851">
    <property type="entry name" value="ABC_transp_permease"/>
</dbReference>
<evidence type="ECO:0000256" key="2">
    <source>
        <dbReference type="ARBA" id="ARBA00022475"/>
    </source>
</evidence>
<feature type="transmembrane region" description="Helical" evidence="6">
    <location>
        <begin position="40"/>
        <end position="62"/>
    </location>
</feature>
<feature type="transmembrane region" description="Helical" evidence="6">
    <location>
        <begin position="191"/>
        <end position="216"/>
    </location>
</feature>
<feature type="transmembrane region" description="Helical" evidence="6">
    <location>
        <begin position="286"/>
        <end position="314"/>
    </location>
</feature>
<gene>
    <name evidence="7" type="ORF">JJJ17_01585</name>
</gene>
<dbReference type="AlphaFoldDB" id="A0A934S9H2"/>
<dbReference type="EMBL" id="JAEPRQ010000001">
    <property type="protein sequence ID" value="MBK4214611.1"/>
    <property type="molecule type" value="Genomic_DNA"/>
</dbReference>
<keyword evidence="2" id="KW-1003">Cell membrane</keyword>
<keyword evidence="5 6" id="KW-0472">Membrane</keyword>
<name>A0A934S9H2_9RHOB</name>